<accession>A0A0F8ZZ57</accession>
<proteinExistence type="predicted"/>
<organism evidence="1">
    <name type="scientific">marine sediment metagenome</name>
    <dbReference type="NCBI Taxonomy" id="412755"/>
    <lineage>
        <taxon>unclassified sequences</taxon>
        <taxon>metagenomes</taxon>
        <taxon>ecological metagenomes</taxon>
    </lineage>
</organism>
<dbReference type="EMBL" id="LAZR01060660">
    <property type="protein sequence ID" value="KKK65221.1"/>
    <property type="molecule type" value="Genomic_DNA"/>
</dbReference>
<evidence type="ECO:0000313" key="1">
    <source>
        <dbReference type="EMBL" id="KKK65221.1"/>
    </source>
</evidence>
<name>A0A0F8ZZ57_9ZZZZ</name>
<reference evidence="1" key="1">
    <citation type="journal article" date="2015" name="Nature">
        <title>Complex archaea that bridge the gap between prokaryotes and eukaryotes.</title>
        <authorList>
            <person name="Spang A."/>
            <person name="Saw J.H."/>
            <person name="Jorgensen S.L."/>
            <person name="Zaremba-Niedzwiedzka K."/>
            <person name="Martijn J."/>
            <person name="Lind A.E."/>
            <person name="van Eijk R."/>
            <person name="Schleper C."/>
            <person name="Guy L."/>
            <person name="Ettema T.J."/>
        </authorList>
    </citation>
    <scope>NUCLEOTIDE SEQUENCE</scope>
</reference>
<gene>
    <name evidence="1" type="ORF">LCGC14_2976320</name>
</gene>
<dbReference type="AlphaFoldDB" id="A0A0F8ZZ57"/>
<sequence>MSILDTMTALEAVKDVLADDGVHNLTKDIIRRGLNLDPVDAYFDARLAADVLKKVMDHRLGRG</sequence>
<comment type="caution">
    <text evidence="1">The sequence shown here is derived from an EMBL/GenBank/DDBJ whole genome shotgun (WGS) entry which is preliminary data.</text>
</comment>
<protein>
    <submittedName>
        <fullName evidence="1">Uncharacterized protein</fullName>
    </submittedName>
</protein>